<dbReference type="EMBL" id="JANBUL010000003">
    <property type="protein sequence ID" value="KAJ2786235.1"/>
    <property type="molecule type" value="Genomic_DNA"/>
</dbReference>
<proteinExistence type="predicted"/>
<name>A0A9W8LL59_9FUNG</name>
<feature type="compositionally biased region" description="Basic residues" evidence="1">
    <location>
        <begin position="26"/>
        <end position="36"/>
    </location>
</feature>
<reference evidence="2" key="1">
    <citation type="submission" date="2022-07" db="EMBL/GenBank/DDBJ databases">
        <title>Phylogenomic reconstructions and comparative analyses of Kickxellomycotina fungi.</title>
        <authorList>
            <person name="Reynolds N.K."/>
            <person name="Stajich J.E."/>
            <person name="Barry K."/>
            <person name="Grigoriev I.V."/>
            <person name="Crous P."/>
            <person name="Smith M.E."/>
        </authorList>
    </citation>
    <scope>NUCLEOTIDE SEQUENCE</scope>
    <source>
        <strain evidence="2">NBRC 105414</strain>
    </source>
</reference>
<evidence type="ECO:0000313" key="2">
    <source>
        <dbReference type="EMBL" id="KAJ2786235.1"/>
    </source>
</evidence>
<organism evidence="2 3">
    <name type="scientific">Coemansia javaensis</name>
    <dbReference type="NCBI Taxonomy" id="2761396"/>
    <lineage>
        <taxon>Eukaryota</taxon>
        <taxon>Fungi</taxon>
        <taxon>Fungi incertae sedis</taxon>
        <taxon>Zoopagomycota</taxon>
        <taxon>Kickxellomycotina</taxon>
        <taxon>Kickxellomycetes</taxon>
        <taxon>Kickxellales</taxon>
        <taxon>Kickxellaceae</taxon>
        <taxon>Coemansia</taxon>
    </lineage>
</organism>
<feature type="region of interest" description="Disordered" evidence="1">
    <location>
        <begin position="1"/>
        <end position="96"/>
    </location>
</feature>
<protein>
    <submittedName>
        <fullName evidence="2">Uncharacterized protein</fullName>
    </submittedName>
</protein>
<keyword evidence="3" id="KW-1185">Reference proteome</keyword>
<dbReference type="Proteomes" id="UP001140217">
    <property type="component" value="Unassembled WGS sequence"/>
</dbReference>
<feature type="compositionally biased region" description="Low complexity" evidence="1">
    <location>
        <begin position="62"/>
        <end position="85"/>
    </location>
</feature>
<evidence type="ECO:0000256" key="1">
    <source>
        <dbReference type="SAM" id="MobiDB-lite"/>
    </source>
</evidence>
<sequence length="176" mass="18897">MEAPVYACQAPLQGARSRTSSPRMHPYPHTHSHMHPLRPDAPRRRRSRGQSASHGALLPVSAPTAAEAPGAAAAPAKRPANGKAASPGDDWSPFEAPAVRQCLSSPPELLPSLLGRREATPLYTPPRRTGLCTARPATRNPALVTTTYAGCMRPGEQIALHIRDLESGEFLRRLPL</sequence>
<dbReference type="AlphaFoldDB" id="A0A9W8LL59"/>
<comment type="caution">
    <text evidence="2">The sequence shown here is derived from an EMBL/GenBank/DDBJ whole genome shotgun (WGS) entry which is preliminary data.</text>
</comment>
<gene>
    <name evidence="2" type="ORF">H4R18_000082</name>
</gene>
<evidence type="ECO:0000313" key="3">
    <source>
        <dbReference type="Proteomes" id="UP001140217"/>
    </source>
</evidence>
<accession>A0A9W8LL59</accession>